<gene>
    <name evidence="1" type="ORF">COT77_03335</name>
</gene>
<dbReference type="Proteomes" id="UP000228596">
    <property type="component" value="Unassembled WGS sequence"/>
</dbReference>
<reference evidence="2" key="1">
    <citation type="submission" date="2017-09" db="EMBL/GenBank/DDBJ databases">
        <title>Depth-based differentiation of microbial function through sediment-hosted aquifers and enrichment of novel symbionts in the deep terrestrial subsurface.</title>
        <authorList>
            <person name="Probst A.J."/>
            <person name="Ladd B."/>
            <person name="Jarett J.K."/>
            <person name="Geller-Mcgrath D.E."/>
            <person name="Sieber C.M.K."/>
            <person name="Emerson J.B."/>
            <person name="Anantharaman K."/>
            <person name="Thomas B.C."/>
            <person name="Malmstrom R."/>
            <person name="Stieglmeier M."/>
            <person name="Klingl A."/>
            <person name="Woyke T."/>
            <person name="Ryan C.M."/>
            <person name="Banfield J.F."/>
        </authorList>
    </citation>
    <scope>NUCLEOTIDE SEQUENCE [LARGE SCALE GENOMIC DNA]</scope>
</reference>
<evidence type="ECO:0000313" key="1">
    <source>
        <dbReference type="EMBL" id="PIT97072.1"/>
    </source>
</evidence>
<protein>
    <submittedName>
        <fullName evidence="1">Uncharacterized protein</fullName>
    </submittedName>
</protein>
<dbReference type="AlphaFoldDB" id="A0A2M6WWC7"/>
<evidence type="ECO:0000313" key="2">
    <source>
        <dbReference type="Proteomes" id="UP000228596"/>
    </source>
</evidence>
<name>A0A2M6WWC7_9BACT</name>
<comment type="caution">
    <text evidence="1">The sequence shown here is derived from an EMBL/GenBank/DDBJ whole genome shotgun (WGS) entry which is preliminary data.</text>
</comment>
<sequence length="112" mass="12737">MMDMKVVLYSDPTPIFVLVAGFHFEKGQHVEAGRVIVEMLEECDCGMLPKPGFSTKPVRGLLLSYWPGKHGAIKLERDPHDALHRWRGDALGRLLGQIEEAAKRRGWQVERE</sequence>
<dbReference type="EMBL" id="PEZV01000038">
    <property type="protein sequence ID" value="PIT97072.1"/>
    <property type="molecule type" value="Genomic_DNA"/>
</dbReference>
<organism evidence="1 2">
    <name type="scientific">Candidatus Berkelbacteria bacterium CG10_big_fil_rev_8_21_14_0_10_41_12</name>
    <dbReference type="NCBI Taxonomy" id="1974513"/>
    <lineage>
        <taxon>Bacteria</taxon>
        <taxon>Candidatus Berkelbacteria</taxon>
    </lineage>
</organism>
<accession>A0A2M6WWC7</accession>
<proteinExistence type="predicted"/>